<evidence type="ECO:0000313" key="1">
    <source>
        <dbReference type="EMBL" id="CAB4940951.1"/>
    </source>
</evidence>
<dbReference type="EMBL" id="CAFBNF010000075">
    <property type="protein sequence ID" value="CAB4940951.1"/>
    <property type="molecule type" value="Genomic_DNA"/>
</dbReference>
<protein>
    <submittedName>
        <fullName evidence="1">Unannotated protein</fullName>
    </submittedName>
</protein>
<name>A0A6J7JDW1_9ZZZZ</name>
<accession>A0A6J7JDW1</accession>
<organism evidence="1">
    <name type="scientific">freshwater metagenome</name>
    <dbReference type="NCBI Taxonomy" id="449393"/>
    <lineage>
        <taxon>unclassified sequences</taxon>
        <taxon>metagenomes</taxon>
        <taxon>ecological metagenomes</taxon>
    </lineage>
</organism>
<gene>
    <name evidence="1" type="ORF">UFOPK3773_00855</name>
</gene>
<dbReference type="Pfam" id="PF14305">
    <property type="entry name" value="ATPgrasp_TupA"/>
    <property type="match status" value="1"/>
</dbReference>
<proteinExistence type="predicted"/>
<sequence length="350" mass="39064">MSHSRYETGVAEASPIMVSVGGFRVPAWVGRAKTGAARLPGPVQACLHYGWMVADGDRPRFASEALRKLMSCRPTTFRQKMMYKLSRDRRPLIAMFANKVAVRDFVSDTVGPHWLKETYAVATRAADLPWDDLPREVVLKVSHGSGGVIVVTELADPAVRLPSPHERRGWSKHLVHPDSVTRSEAEGLLDHWLSLRYGFGPGQSREWAYTTIAPRVVAEELVGSSTELAREIWFHCFDGVPRCCLFVKRNSEFDELACERLFDWEFDQAPEASGLSVEEWDDLVAATVALARTTDSVRVDWLVGSTGARFGELTNYPGAGRLAFNGHASLSAQEVHDLMSSYWNVPLRYE</sequence>
<dbReference type="AlphaFoldDB" id="A0A6J7JDW1"/>
<dbReference type="InterPro" id="IPR029465">
    <property type="entry name" value="ATPgrasp_TupA"/>
</dbReference>
<reference evidence="1" key="1">
    <citation type="submission" date="2020-05" db="EMBL/GenBank/DDBJ databases">
        <authorList>
            <person name="Chiriac C."/>
            <person name="Salcher M."/>
            <person name="Ghai R."/>
            <person name="Kavagutti S V."/>
        </authorList>
    </citation>
    <scope>NUCLEOTIDE SEQUENCE</scope>
</reference>